<evidence type="ECO:0000256" key="4">
    <source>
        <dbReference type="ARBA" id="ARBA00022723"/>
    </source>
</evidence>
<accession>A0AAD3TAY9</accession>
<feature type="signal peptide" evidence="13">
    <location>
        <begin position="1"/>
        <end position="31"/>
    </location>
</feature>
<dbReference type="GO" id="GO:0016020">
    <property type="term" value="C:membrane"/>
    <property type="evidence" value="ECO:0007669"/>
    <property type="project" value="UniProtKB-SubCell"/>
</dbReference>
<dbReference type="PANTHER" id="PTHR23130">
    <property type="entry name" value="CYTOCHROME B561 AND DOMON DOMAIN-CONTAINING PROTEIN"/>
    <property type="match status" value="1"/>
</dbReference>
<dbReference type="SMART" id="SM00665">
    <property type="entry name" value="B561"/>
    <property type="match status" value="1"/>
</dbReference>
<dbReference type="CDD" id="cd09629">
    <property type="entry name" value="DOMON_CIL1_like"/>
    <property type="match status" value="1"/>
</dbReference>
<evidence type="ECO:0000256" key="12">
    <source>
        <dbReference type="SAM" id="Phobius"/>
    </source>
</evidence>
<feature type="binding site" description="axial binding residue" evidence="11">
    <location>
        <position position="220"/>
    </location>
    <ligand>
        <name>heme b</name>
        <dbReference type="ChEBI" id="CHEBI:60344"/>
        <label>1</label>
    </ligand>
    <ligandPart>
        <name>Fe</name>
        <dbReference type="ChEBI" id="CHEBI:18248"/>
    </ligandPart>
</feature>
<evidence type="ECO:0000256" key="5">
    <source>
        <dbReference type="ARBA" id="ARBA00022729"/>
    </source>
</evidence>
<keyword evidence="2 10" id="KW-0813">Transport</keyword>
<dbReference type="CDD" id="cd08760">
    <property type="entry name" value="Cyt_b561_FRRS1_like"/>
    <property type="match status" value="1"/>
</dbReference>
<keyword evidence="11" id="KW-0408">Iron</keyword>
<name>A0AAD3TAY9_NEPGR</name>
<feature type="domain" description="DOMON" evidence="14">
    <location>
        <begin position="54"/>
        <end position="170"/>
    </location>
</feature>
<dbReference type="Pfam" id="PF04526">
    <property type="entry name" value="DUF568"/>
    <property type="match status" value="1"/>
</dbReference>
<feature type="transmembrane region" description="Helical" evidence="12">
    <location>
        <begin position="292"/>
        <end position="309"/>
    </location>
</feature>
<comment type="caution">
    <text evidence="16">The sequence shown here is derived from an EMBL/GenBank/DDBJ whole genome shotgun (WGS) entry which is preliminary data.</text>
</comment>
<feature type="domain" description="Cytochrome b561" evidence="15">
    <location>
        <begin position="185"/>
        <end position="380"/>
    </location>
</feature>
<feature type="transmembrane region" description="Helical" evidence="12">
    <location>
        <begin position="321"/>
        <end position="341"/>
    </location>
</feature>
<evidence type="ECO:0000256" key="1">
    <source>
        <dbReference type="ARBA" id="ARBA00004141"/>
    </source>
</evidence>
<dbReference type="GO" id="GO:0046872">
    <property type="term" value="F:metal ion binding"/>
    <property type="evidence" value="ECO:0007669"/>
    <property type="project" value="UniProtKB-KW"/>
</dbReference>
<keyword evidence="5 13" id="KW-0732">Signal</keyword>
<dbReference type="PIRSF" id="PIRSF037471">
    <property type="entry name" value="UCP037471"/>
    <property type="match status" value="1"/>
</dbReference>
<proteinExistence type="predicted"/>
<keyword evidence="8 10" id="KW-0472">Membrane</keyword>
<feature type="binding site" description="axial binding residue" evidence="11">
    <location>
        <position position="325"/>
    </location>
    <ligand>
        <name>heme b</name>
        <dbReference type="ChEBI" id="CHEBI:60344"/>
        <label>1</label>
    </ligand>
    <ligandPart>
        <name>Fe</name>
        <dbReference type="ChEBI" id="CHEBI:18248"/>
    </ligandPart>
</feature>
<sequence>MAFLQFSTVPTSPLLLSLFLIWAMLISPGNSLTCSTQTLSGNKLYQHCNDLSSLNSFLHWTYSSSNGTLSFAYLAPPTSSAGWVAWALNPTGTGMAGSQAFIAFKDSNGSMVVNTYNISSYASVMEEKLSVEVYEKSAEYTGGMMRIYATVGVPETAVSSGKLNYIWQVGPSVTDGRPAKHEFQQANLNAKATLDLKSGGSGTASSSGGVDERTRRKNIHGILNAVSWGILFPVGVLIARYLRTFPSADPAWFYLHASCQVSAYSIGVAGWATGLKLGSESKGIVYTGHRNLGIALFSLATIQIFALLIRPKKDHKFRVYWNVYHHGIGYAIVILGIINIFKGLSILDPAKKWKRAYIIALIVMGGLSALLEAITWVVVLRRRSGKSTKPYT</sequence>
<feature type="transmembrane region" description="Helical" evidence="12">
    <location>
        <begin position="221"/>
        <end position="239"/>
    </location>
</feature>
<comment type="function">
    <text evidence="9">May act as a catecholamine-responsive trans-membrane electron transporter.</text>
</comment>
<evidence type="ECO:0000256" key="11">
    <source>
        <dbReference type="PIRSR" id="PIRSR037471-1"/>
    </source>
</evidence>
<dbReference type="PROSITE" id="PS50939">
    <property type="entry name" value="CYTOCHROME_B561"/>
    <property type="match status" value="1"/>
</dbReference>
<comment type="subcellular location">
    <subcellularLocation>
        <location evidence="1">Membrane</location>
        <topology evidence="1">Multi-pass membrane protein</topology>
    </subcellularLocation>
</comment>
<keyword evidence="7 12" id="KW-1133">Transmembrane helix</keyword>
<keyword evidence="3 12" id="KW-0812">Transmembrane</keyword>
<keyword evidence="4 11" id="KW-0479">Metal-binding</keyword>
<evidence type="ECO:0000259" key="14">
    <source>
        <dbReference type="PROSITE" id="PS50836"/>
    </source>
</evidence>
<dbReference type="InterPro" id="IPR045265">
    <property type="entry name" value="AIR12_DOMON"/>
</dbReference>
<evidence type="ECO:0000256" key="8">
    <source>
        <dbReference type="ARBA" id="ARBA00023136"/>
    </source>
</evidence>
<evidence type="ECO:0000259" key="15">
    <source>
        <dbReference type="PROSITE" id="PS50939"/>
    </source>
</evidence>
<dbReference type="InterPro" id="IPR006593">
    <property type="entry name" value="Cyt_b561/ferric_Rdtase_TM"/>
</dbReference>
<keyword evidence="17" id="KW-1185">Reference proteome</keyword>
<dbReference type="PROSITE" id="PS50836">
    <property type="entry name" value="DOMON"/>
    <property type="match status" value="1"/>
</dbReference>
<protein>
    <recommendedName>
        <fullName evidence="10">Cytochrome b561 and DOMON domain-containing protein</fullName>
    </recommendedName>
</protein>
<comment type="cofactor">
    <cofactor evidence="10">
        <name>heme b</name>
        <dbReference type="ChEBI" id="CHEBI:60344"/>
    </cofactor>
    <text evidence="10">Binds 2 heme b groups non-covalently.</text>
</comment>
<dbReference type="EMBL" id="BSYO01000030">
    <property type="protein sequence ID" value="GMH25823.1"/>
    <property type="molecule type" value="Genomic_DNA"/>
</dbReference>
<dbReference type="InterPro" id="IPR017214">
    <property type="entry name" value="UCP037471"/>
</dbReference>
<evidence type="ECO:0000256" key="3">
    <source>
        <dbReference type="ARBA" id="ARBA00022692"/>
    </source>
</evidence>
<evidence type="ECO:0000256" key="13">
    <source>
        <dbReference type="SAM" id="SignalP"/>
    </source>
</evidence>
<feature type="transmembrane region" description="Helical" evidence="12">
    <location>
        <begin position="356"/>
        <end position="379"/>
    </location>
</feature>
<evidence type="ECO:0000313" key="17">
    <source>
        <dbReference type="Proteomes" id="UP001279734"/>
    </source>
</evidence>
<dbReference type="Proteomes" id="UP001279734">
    <property type="component" value="Unassembled WGS sequence"/>
</dbReference>
<dbReference type="Pfam" id="PF03188">
    <property type="entry name" value="Cytochrom_B561"/>
    <property type="match status" value="1"/>
</dbReference>
<feature type="transmembrane region" description="Helical" evidence="12">
    <location>
        <begin position="251"/>
        <end position="272"/>
    </location>
</feature>
<dbReference type="PANTHER" id="PTHR23130:SF195">
    <property type="entry name" value="CYTOCHROME B561 AND DOMON DOMAIN-CONTAINING PROTEIN"/>
    <property type="match status" value="1"/>
</dbReference>
<dbReference type="Gene3D" id="1.20.120.1770">
    <property type="match status" value="1"/>
</dbReference>
<evidence type="ECO:0000256" key="9">
    <source>
        <dbReference type="ARBA" id="ARBA00053871"/>
    </source>
</evidence>
<evidence type="ECO:0000256" key="2">
    <source>
        <dbReference type="ARBA" id="ARBA00022448"/>
    </source>
</evidence>
<feature type="binding site" description="axial binding residue" evidence="11">
    <location>
        <position position="256"/>
    </location>
    <ligand>
        <name>heme b</name>
        <dbReference type="ChEBI" id="CHEBI:60344"/>
        <label>1</label>
    </ligand>
    <ligandPart>
        <name>Fe</name>
        <dbReference type="ChEBI" id="CHEBI:18248"/>
    </ligandPart>
</feature>
<feature type="binding site" description="axial binding residue" evidence="11">
    <location>
        <position position="289"/>
    </location>
    <ligand>
        <name>heme b</name>
        <dbReference type="ChEBI" id="CHEBI:60344"/>
        <label>1</label>
    </ligand>
    <ligandPart>
        <name>Fe</name>
        <dbReference type="ChEBI" id="CHEBI:18248"/>
    </ligandPart>
</feature>
<organism evidence="16 17">
    <name type="scientific">Nepenthes gracilis</name>
    <name type="common">Slender pitcher plant</name>
    <dbReference type="NCBI Taxonomy" id="150966"/>
    <lineage>
        <taxon>Eukaryota</taxon>
        <taxon>Viridiplantae</taxon>
        <taxon>Streptophyta</taxon>
        <taxon>Embryophyta</taxon>
        <taxon>Tracheophyta</taxon>
        <taxon>Spermatophyta</taxon>
        <taxon>Magnoliopsida</taxon>
        <taxon>eudicotyledons</taxon>
        <taxon>Gunneridae</taxon>
        <taxon>Pentapetalae</taxon>
        <taxon>Caryophyllales</taxon>
        <taxon>Nepenthaceae</taxon>
        <taxon>Nepenthes</taxon>
    </lineage>
</organism>
<evidence type="ECO:0000256" key="7">
    <source>
        <dbReference type="ARBA" id="ARBA00022989"/>
    </source>
</evidence>
<dbReference type="FunFam" id="1.20.120.1770:FF:000007">
    <property type="entry name" value="Cytochrome b561 and DOMON domain-containing protein"/>
    <property type="match status" value="1"/>
</dbReference>
<feature type="chain" id="PRO_5042018613" description="Cytochrome b561 and DOMON domain-containing protein" evidence="13">
    <location>
        <begin position="32"/>
        <end position="392"/>
    </location>
</feature>
<reference evidence="16" key="1">
    <citation type="submission" date="2023-05" db="EMBL/GenBank/DDBJ databases">
        <title>Nepenthes gracilis genome sequencing.</title>
        <authorList>
            <person name="Fukushima K."/>
        </authorList>
    </citation>
    <scope>NUCLEOTIDE SEQUENCE</scope>
    <source>
        <strain evidence="16">SING2019-196</strain>
    </source>
</reference>
<keyword evidence="6 10" id="KW-0249">Electron transport</keyword>
<evidence type="ECO:0000313" key="16">
    <source>
        <dbReference type="EMBL" id="GMH25823.1"/>
    </source>
</evidence>
<gene>
    <name evidence="16" type="ORF">Nepgr_027666</name>
</gene>
<evidence type="ECO:0000256" key="6">
    <source>
        <dbReference type="ARBA" id="ARBA00022982"/>
    </source>
</evidence>
<dbReference type="AlphaFoldDB" id="A0AAD3TAY9"/>
<evidence type="ECO:0000256" key="10">
    <source>
        <dbReference type="PIRNR" id="PIRNR037471"/>
    </source>
</evidence>
<dbReference type="InterPro" id="IPR005018">
    <property type="entry name" value="DOMON_domain"/>
</dbReference>